<keyword evidence="2" id="KW-0597">Phosphoprotein</keyword>
<reference evidence="7" key="2">
    <citation type="submission" date="2019-09" db="UniProtKB">
        <authorList>
            <consortium name="WormBaseParasite"/>
        </authorList>
    </citation>
    <scope>IDENTIFICATION</scope>
</reference>
<dbReference type="EMBL" id="UZAH01025525">
    <property type="protein sequence ID" value="VDO65583.1"/>
    <property type="molecule type" value="Genomic_DNA"/>
</dbReference>
<reference evidence="5 6" key="1">
    <citation type="submission" date="2018-11" db="EMBL/GenBank/DDBJ databases">
        <authorList>
            <consortium name="Pathogen Informatics"/>
        </authorList>
    </citation>
    <scope>NUCLEOTIDE SEQUENCE [LARGE SCALE GENOMIC DNA]</scope>
</reference>
<keyword evidence="6" id="KW-1185">Reference proteome</keyword>
<dbReference type="PANTHER" id="PTHR10426">
    <property type="entry name" value="STRICTOSIDINE SYNTHASE-RELATED"/>
    <property type="match status" value="1"/>
</dbReference>
<evidence type="ECO:0000256" key="3">
    <source>
        <dbReference type="ARBA" id="ARBA00023180"/>
    </source>
</evidence>
<feature type="domain" description="Strictosidine synthase conserved region" evidence="4">
    <location>
        <begin position="156"/>
        <end position="209"/>
    </location>
</feature>
<dbReference type="Pfam" id="PF20067">
    <property type="entry name" value="SSL_N"/>
    <property type="match status" value="1"/>
</dbReference>
<evidence type="ECO:0000256" key="1">
    <source>
        <dbReference type="ARBA" id="ARBA00009191"/>
    </source>
</evidence>
<keyword evidence="3" id="KW-0325">Glycoprotein</keyword>
<organism evidence="5">
    <name type="scientific">Heligmosomoides polygyrus</name>
    <name type="common">Parasitic roundworm</name>
    <dbReference type="NCBI Taxonomy" id="6339"/>
    <lineage>
        <taxon>Eukaryota</taxon>
        <taxon>Metazoa</taxon>
        <taxon>Ecdysozoa</taxon>
        <taxon>Nematoda</taxon>
        <taxon>Chromadorea</taxon>
        <taxon>Rhabditida</taxon>
        <taxon>Rhabditina</taxon>
        <taxon>Rhabditomorpha</taxon>
        <taxon>Strongyloidea</taxon>
        <taxon>Heligmosomidae</taxon>
        <taxon>Heligmosomoides</taxon>
    </lineage>
</organism>
<dbReference type="AlphaFoldDB" id="A0A3P7YLM4"/>
<evidence type="ECO:0000313" key="6">
    <source>
        <dbReference type="Proteomes" id="UP000050761"/>
    </source>
</evidence>
<dbReference type="InterPro" id="IPR011042">
    <property type="entry name" value="6-blade_b-propeller_TolB-like"/>
</dbReference>
<dbReference type="OrthoDB" id="5307922at2759"/>
<dbReference type="Pfam" id="PF03088">
    <property type="entry name" value="Str_synth"/>
    <property type="match status" value="1"/>
</dbReference>
<dbReference type="GO" id="GO:0012505">
    <property type="term" value="C:endomembrane system"/>
    <property type="evidence" value="ECO:0007669"/>
    <property type="project" value="TreeGrafter"/>
</dbReference>
<dbReference type="Gene3D" id="2.120.10.30">
    <property type="entry name" value="TolB, C-terminal domain"/>
    <property type="match status" value="2"/>
</dbReference>
<evidence type="ECO:0000313" key="5">
    <source>
        <dbReference type="EMBL" id="VDO65583.1"/>
    </source>
</evidence>
<dbReference type="GO" id="GO:0016787">
    <property type="term" value="F:hydrolase activity"/>
    <property type="evidence" value="ECO:0007669"/>
    <property type="project" value="TreeGrafter"/>
</dbReference>
<comment type="similarity">
    <text evidence="1">Belongs to the strictosidine synthase family.</text>
</comment>
<proteinExistence type="inferred from homology"/>
<sequence length="342" mass="38095">MGFSIGQLFKLGIILPSRPKLEGPLSINDRLKDVEYILNGEVNGPESLVVEGDSIYTGLYDGRVVHIKSGKVVKEVRFTKHKNCGSYETEPLCGRPLGIRRLNANEFVVADAYLGIFVVNMMTECLLNRYLPEDCRQQGANRRTLHAVPERCGGMLCEKCTEIRLLKHKISTGKTDVLLDNLNLPNGIQLHPDGNSLLFAECNEARIMRLDLSTNKVTPFATNLPGLPDNIRLGADNTLWVGLAGVRHADALSLVDAAGAYPMIRQVLLDFVPPHWWIKYLEMLRPPHAMILRLNAGGEIIESMHDTTGTHIKDVSQVTQAGDYLYFGSFHNKYIAKLYIGD</sequence>
<dbReference type="SUPFAM" id="SSF63829">
    <property type="entry name" value="Calcium-dependent phosphotriesterase"/>
    <property type="match status" value="1"/>
</dbReference>
<gene>
    <name evidence="5" type="ORF">HPBE_LOCUS5719</name>
</gene>
<dbReference type="WBParaSite" id="HPBE_0000571801-mRNA-1">
    <property type="protein sequence ID" value="HPBE_0000571801-mRNA-1"/>
    <property type="gene ID" value="HPBE_0000571801"/>
</dbReference>
<dbReference type="InterPro" id="IPR018119">
    <property type="entry name" value="Strictosidine_synth_cons-reg"/>
</dbReference>
<dbReference type="Proteomes" id="UP000050761">
    <property type="component" value="Unassembled WGS sequence"/>
</dbReference>
<protein>
    <submittedName>
        <fullName evidence="7">Str_synth domain-containing protein</fullName>
    </submittedName>
</protein>
<accession>A0A3P7YLM4</accession>
<dbReference type="PANTHER" id="PTHR10426:SF88">
    <property type="entry name" value="ADIPOCYTE PLASMA MEMBRANE-ASSOCIATED PROTEIN HEMOMUCIN-RELATED"/>
    <property type="match status" value="1"/>
</dbReference>
<evidence type="ECO:0000259" key="4">
    <source>
        <dbReference type="Pfam" id="PF03088"/>
    </source>
</evidence>
<evidence type="ECO:0000256" key="2">
    <source>
        <dbReference type="ARBA" id="ARBA00022553"/>
    </source>
</evidence>
<evidence type="ECO:0000313" key="7">
    <source>
        <dbReference type="WBParaSite" id="HPBE_0000571801-mRNA-1"/>
    </source>
</evidence>
<name>A0A3P7YLM4_HELPZ</name>